<feature type="non-terminal residue" evidence="6">
    <location>
        <position position="1"/>
    </location>
</feature>
<feature type="non-terminal residue" evidence="6">
    <location>
        <position position="281"/>
    </location>
</feature>
<dbReference type="InterPro" id="IPR050862">
    <property type="entry name" value="RdRp_reductase_class-2"/>
</dbReference>
<organism evidence="6">
    <name type="scientific">marine sediment metagenome</name>
    <dbReference type="NCBI Taxonomy" id="412755"/>
    <lineage>
        <taxon>unclassified sequences</taxon>
        <taxon>metagenomes</taxon>
        <taxon>ecological metagenomes</taxon>
    </lineage>
</organism>
<sequence length="281" mass="31521">LSKVVRAVVDSTDASRMFRNEIDWDKLKDLVWKGVHLLDNVIEQNRYPLKQIGEATRKNRRIGLGVMGWADLLIMLDIPYDSNEALELADKVMGFIQTEADLASQNLAARRGVFPNWEKSVFGKQGTQRRNSTVTTIAPTGTISIIAGCSSGIEPIFAISYVRNVMDSTRLIEVNPMFESRAKEIGFYSQMLMERIAEKNSIADFDEIPKSVRDIFVTSHDVSPEWHIKMQAAFQKHTENAVSKTINLPKEATADDVKATYKLAYGLACKGVTIYRDGSRA</sequence>
<keyword evidence="4" id="KW-0170">Cobalt</keyword>
<dbReference type="SUPFAM" id="SSF51998">
    <property type="entry name" value="PFL-like glycyl radical enzymes"/>
    <property type="match status" value="1"/>
</dbReference>
<evidence type="ECO:0000313" key="6">
    <source>
        <dbReference type="EMBL" id="GAF98649.1"/>
    </source>
</evidence>
<comment type="caution">
    <text evidence="6">The sequence shown here is derived from an EMBL/GenBank/DDBJ whole genome shotgun (WGS) entry which is preliminary data.</text>
</comment>
<dbReference type="EMBL" id="BARS01016213">
    <property type="protein sequence ID" value="GAF98649.1"/>
    <property type="molecule type" value="Genomic_DNA"/>
</dbReference>
<proteinExistence type="predicted"/>
<keyword evidence="3" id="KW-0560">Oxidoreductase</keyword>
<accession>X0TZC5</accession>
<dbReference type="PANTHER" id="PTHR43371:SF1">
    <property type="entry name" value="RIBONUCLEOSIDE-DIPHOSPHATE REDUCTASE"/>
    <property type="match status" value="1"/>
</dbReference>
<evidence type="ECO:0000256" key="4">
    <source>
        <dbReference type="ARBA" id="ARBA00023285"/>
    </source>
</evidence>
<gene>
    <name evidence="6" type="ORF">S01H1_26720</name>
</gene>
<name>X0TZC5_9ZZZZ</name>
<evidence type="ECO:0000259" key="5">
    <source>
        <dbReference type="Pfam" id="PF02867"/>
    </source>
</evidence>
<evidence type="ECO:0000256" key="3">
    <source>
        <dbReference type="ARBA" id="ARBA00023002"/>
    </source>
</evidence>
<dbReference type="AlphaFoldDB" id="X0TZC5"/>
<reference evidence="6" key="1">
    <citation type="journal article" date="2014" name="Front. Microbiol.">
        <title>High frequency of phylogenetically diverse reductive dehalogenase-homologous genes in deep subseafloor sedimentary metagenomes.</title>
        <authorList>
            <person name="Kawai M."/>
            <person name="Futagami T."/>
            <person name="Toyoda A."/>
            <person name="Takaki Y."/>
            <person name="Nishi S."/>
            <person name="Hori S."/>
            <person name="Arai W."/>
            <person name="Tsubouchi T."/>
            <person name="Morono Y."/>
            <person name="Uchiyama I."/>
            <person name="Ito T."/>
            <person name="Fujiyama A."/>
            <person name="Inagaki F."/>
            <person name="Takami H."/>
        </authorList>
    </citation>
    <scope>NUCLEOTIDE SEQUENCE</scope>
    <source>
        <strain evidence="6">Expedition CK06-06</strain>
    </source>
</reference>
<evidence type="ECO:0000256" key="2">
    <source>
        <dbReference type="ARBA" id="ARBA00022628"/>
    </source>
</evidence>
<feature type="domain" description="Ribonucleotide reductase large subunit C-terminal" evidence="5">
    <location>
        <begin position="19"/>
        <end position="275"/>
    </location>
</feature>
<dbReference type="GO" id="GO:0031419">
    <property type="term" value="F:cobalamin binding"/>
    <property type="evidence" value="ECO:0007669"/>
    <property type="project" value="UniProtKB-KW"/>
</dbReference>
<dbReference type="InterPro" id="IPR000788">
    <property type="entry name" value="RNR_lg_C"/>
</dbReference>
<dbReference type="Pfam" id="PF02867">
    <property type="entry name" value="Ribonuc_red_lgC"/>
    <property type="match status" value="1"/>
</dbReference>
<comment type="cofactor">
    <cofactor evidence="1">
        <name>adenosylcob(III)alamin</name>
        <dbReference type="ChEBI" id="CHEBI:18408"/>
    </cofactor>
</comment>
<keyword evidence="2" id="KW-0846">Cobalamin</keyword>
<protein>
    <recommendedName>
        <fullName evidence="5">Ribonucleotide reductase large subunit C-terminal domain-containing protein</fullName>
    </recommendedName>
</protein>
<dbReference type="PANTHER" id="PTHR43371">
    <property type="entry name" value="VITAMIN B12-DEPENDENT RIBONUCLEOTIDE REDUCTASE"/>
    <property type="match status" value="1"/>
</dbReference>
<dbReference type="GO" id="GO:0004748">
    <property type="term" value="F:ribonucleoside-diphosphate reductase activity, thioredoxin disulfide as acceptor"/>
    <property type="evidence" value="ECO:0007669"/>
    <property type="project" value="TreeGrafter"/>
</dbReference>
<dbReference type="Gene3D" id="3.20.70.20">
    <property type="match status" value="1"/>
</dbReference>
<evidence type="ECO:0000256" key="1">
    <source>
        <dbReference type="ARBA" id="ARBA00001922"/>
    </source>
</evidence>
<dbReference type="PRINTS" id="PR01183">
    <property type="entry name" value="RIBORDTASEM1"/>
</dbReference>